<dbReference type="RefSeq" id="WP_162846928.1">
    <property type="nucleotide sequence ID" value="NZ_NIHB01000006.1"/>
</dbReference>
<dbReference type="EMBL" id="SNZB01000008">
    <property type="protein sequence ID" value="TDR16376.1"/>
    <property type="molecule type" value="Genomic_DNA"/>
</dbReference>
<evidence type="ECO:0000313" key="3">
    <source>
        <dbReference type="EMBL" id="TDR16376.1"/>
    </source>
</evidence>
<dbReference type="Pfam" id="PF00144">
    <property type="entry name" value="Beta-lactamase"/>
    <property type="match status" value="1"/>
</dbReference>
<proteinExistence type="predicted"/>
<evidence type="ECO:0000313" key="4">
    <source>
        <dbReference type="Proteomes" id="UP000295724"/>
    </source>
</evidence>
<dbReference type="PANTHER" id="PTHR43283">
    <property type="entry name" value="BETA-LACTAMASE-RELATED"/>
    <property type="match status" value="1"/>
</dbReference>
<comment type="caution">
    <text evidence="3">The sequence shown here is derived from an EMBL/GenBank/DDBJ whole genome shotgun (WGS) entry which is preliminary data.</text>
</comment>
<name>A0A4R6XB35_9GAMM</name>
<dbReference type="AlphaFoldDB" id="A0A4R6XB35"/>
<feature type="domain" description="Beta-lactamase-related" evidence="2">
    <location>
        <begin position="32"/>
        <end position="347"/>
    </location>
</feature>
<feature type="signal peptide" evidence="1">
    <location>
        <begin position="1"/>
        <end position="18"/>
    </location>
</feature>
<dbReference type="SUPFAM" id="SSF56601">
    <property type="entry name" value="beta-lactamase/transpeptidase-like"/>
    <property type="match status" value="1"/>
</dbReference>
<dbReference type="InterPro" id="IPR001466">
    <property type="entry name" value="Beta-lactam-related"/>
</dbReference>
<keyword evidence="4" id="KW-1185">Reference proteome</keyword>
<dbReference type="PANTHER" id="PTHR43283:SF18">
    <property type="match status" value="1"/>
</dbReference>
<dbReference type="InterPro" id="IPR050789">
    <property type="entry name" value="Diverse_Enzym_Activities"/>
</dbReference>
<dbReference type="Proteomes" id="UP000295724">
    <property type="component" value="Unassembled WGS sequence"/>
</dbReference>
<dbReference type="Gene3D" id="3.40.710.10">
    <property type="entry name" value="DD-peptidase/beta-lactamase superfamily"/>
    <property type="match status" value="1"/>
</dbReference>
<organism evidence="3 4">
    <name type="scientific">Marinicella litoralis</name>
    <dbReference type="NCBI Taxonomy" id="644220"/>
    <lineage>
        <taxon>Bacteria</taxon>
        <taxon>Pseudomonadati</taxon>
        <taxon>Pseudomonadota</taxon>
        <taxon>Gammaproteobacteria</taxon>
        <taxon>Lysobacterales</taxon>
        <taxon>Marinicellaceae</taxon>
        <taxon>Marinicella</taxon>
    </lineage>
</organism>
<accession>A0A4R6XB35</accession>
<reference evidence="3 4" key="1">
    <citation type="submission" date="2019-03" db="EMBL/GenBank/DDBJ databases">
        <title>Genomic Encyclopedia of Type Strains, Phase IV (KMG-IV): sequencing the most valuable type-strain genomes for metagenomic binning, comparative biology and taxonomic classification.</title>
        <authorList>
            <person name="Goeker M."/>
        </authorList>
    </citation>
    <scope>NUCLEOTIDE SEQUENCE [LARGE SCALE GENOMIC DNA]</scope>
    <source>
        <strain evidence="3 4">DSM 25488</strain>
    </source>
</reference>
<sequence>MKYTCVLILFLFSQVIQADITDASQPHREKLDQAFLATLQKHKLNTIGVAVIKSGQIQWTGHYGQQAPGIPASETTLFDVGSITKLVTTQTVLQLVQAGKINLDEPMSEHWVDPDIIDDERHLKLTPRMVLTHSTGFANWRFFSEDRKLKFINPPGTHYSYSGEGFQYLAKFIENKLDTSFEALAQEYVFTPAGMSNVSMSVNKALYHDIAQALDKGGEFYGHYCRPGGWCSNEGTTSVAGSMVITVQDLSRFLIWSMNNSGLNSELQQQINTIKAEQPLVKGFQCEKLPNAHCPSRQGYGLGWNVTEFKGGRLIGHGGSDWSLITLAYYYPATQDGVVILLNGPSDFAMKAMINAITILDPSSPKLHEYLFRSER</sequence>
<gene>
    <name evidence="3" type="ORF">C8D91_2903</name>
</gene>
<dbReference type="InterPro" id="IPR012338">
    <property type="entry name" value="Beta-lactam/transpept-like"/>
</dbReference>
<feature type="chain" id="PRO_5020266580" evidence="1">
    <location>
        <begin position="19"/>
        <end position="376"/>
    </location>
</feature>
<evidence type="ECO:0000259" key="2">
    <source>
        <dbReference type="Pfam" id="PF00144"/>
    </source>
</evidence>
<keyword evidence="1" id="KW-0732">Signal</keyword>
<evidence type="ECO:0000256" key="1">
    <source>
        <dbReference type="SAM" id="SignalP"/>
    </source>
</evidence>
<protein>
    <submittedName>
        <fullName evidence="3">CubicO group peptidase (Beta-lactamase class C family)</fullName>
    </submittedName>
</protein>